<gene>
    <name evidence="10" type="ORF">FBUS_01158</name>
</gene>
<dbReference type="SUPFAM" id="SSF48452">
    <property type="entry name" value="TPR-like"/>
    <property type="match status" value="1"/>
</dbReference>
<comment type="subcellular location">
    <subcellularLocation>
        <location evidence="1">Membrane</location>
        <topology evidence="1">Peripheral membrane protein</topology>
    </subcellularLocation>
</comment>
<dbReference type="GO" id="GO:0005483">
    <property type="term" value="F:soluble NSF attachment protein activity"/>
    <property type="evidence" value="ECO:0007669"/>
    <property type="project" value="TreeGrafter"/>
</dbReference>
<dbReference type="GO" id="GO:0016192">
    <property type="term" value="P:vesicle-mediated transport"/>
    <property type="evidence" value="ECO:0007669"/>
    <property type="project" value="UniProtKB-KW"/>
</dbReference>
<dbReference type="GO" id="GO:0006886">
    <property type="term" value="P:intracellular protein transport"/>
    <property type="evidence" value="ECO:0007669"/>
    <property type="project" value="InterPro"/>
</dbReference>
<dbReference type="GO" id="GO:0031201">
    <property type="term" value="C:SNARE complex"/>
    <property type="evidence" value="ECO:0007669"/>
    <property type="project" value="TreeGrafter"/>
</dbReference>
<dbReference type="EMBL" id="LUCM01010038">
    <property type="protein sequence ID" value="KAA0185996.1"/>
    <property type="molecule type" value="Genomic_DNA"/>
</dbReference>
<dbReference type="GO" id="GO:0019905">
    <property type="term" value="F:syntaxin binding"/>
    <property type="evidence" value="ECO:0007669"/>
    <property type="project" value="TreeGrafter"/>
</dbReference>
<reference evidence="10" key="1">
    <citation type="submission" date="2019-05" db="EMBL/GenBank/DDBJ databases">
        <title>Annotation for the trematode Fasciolopsis buski.</title>
        <authorList>
            <person name="Choi Y.-J."/>
        </authorList>
    </citation>
    <scope>NUCLEOTIDE SEQUENCE</scope>
    <source>
        <strain evidence="10">HT</strain>
        <tissue evidence="10">Whole worm</tissue>
    </source>
</reference>
<feature type="compositionally biased region" description="Acidic residues" evidence="9">
    <location>
        <begin position="347"/>
        <end position="358"/>
    </location>
</feature>
<dbReference type="GO" id="GO:0005774">
    <property type="term" value="C:vacuolar membrane"/>
    <property type="evidence" value="ECO:0007669"/>
    <property type="project" value="TreeGrafter"/>
</dbReference>
<keyword evidence="11" id="KW-1185">Reference proteome</keyword>
<keyword evidence="4" id="KW-0931">ER-Golgi transport</keyword>
<evidence type="ECO:0000256" key="1">
    <source>
        <dbReference type="ARBA" id="ARBA00004170"/>
    </source>
</evidence>
<dbReference type="InterPro" id="IPR011990">
    <property type="entry name" value="TPR-like_helical_dom_sf"/>
</dbReference>
<keyword evidence="6" id="KW-0472">Membrane</keyword>
<dbReference type="PANTHER" id="PTHR13768:SF2">
    <property type="entry name" value="GAMMA-SOLUBLE NSF ATTACHMENT PROTEIN"/>
    <property type="match status" value="1"/>
</dbReference>
<dbReference type="Pfam" id="PF14938">
    <property type="entry name" value="SNAP"/>
    <property type="match status" value="1"/>
</dbReference>
<protein>
    <recommendedName>
        <fullName evidence="7">Gamma-soluble NSF attachment protein</fullName>
    </recommendedName>
    <alternativeName>
        <fullName evidence="8">N-ethylmaleimide-sensitive factor attachment protein gamma</fullName>
    </alternativeName>
</protein>
<proteinExistence type="inferred from homology"/>
<dbReference type="OrthoDB" id="26569at2759"/>
<evidence type="ECO:0000256" key="7">
    <source>
        <dbReference type="ARBA" id="ARBA00040047"/>
    </source>
</evidence>
<organism evidence="10 11">
    <name type="scientific">Fasciolopsis buskii</name>
    <dbReference type="NCBI Taxonomy" id="27845"/>
    <lineage>
        <taxon>Eukaryota</taxon>
        <taxon>Metazoa</taxon>
        <taxon>Spiralia</taxon>
        <taxon>Lophotrochozoa</taxon>
        <taxon>Platyhelminthes</taxon>
        <taxon>Trematoda</taxon>
        <taxon>Digenea</taxon>
        <taxon>Plagiorchiida</taxon>
        <taxon>Echinostomata</taxon>
        <taxon>Echinostomatoidea</taxon>
        <taxon>Fasciolidae</taxon>
        <taxon>Fasciolopsis</taxon>
    </lineage>
</organism>
<evidence type="ECO:0000256" key="2">
    <source>
        <dbReference type="ARBA" id="ARBA00010050"/>
    </source>
</evidence>
<evidence type="ECO:0000313" key="11">
    <source>
        <dbReference type="Proteomes" id="UP000728185"/>
    </source>
</evidence>
<accession>A0A8E0RKS0</accession>
<evidence type="ECO:0000313" key="10">
    <source>
        <dbReference type="EMBL" id="KAA0185996.1"/>
    </source>
</evidence>
<dbReference type="PANTHER" id="PTHR13768">
    <property type="entry name" value="SOLUBLE NSF ATTACHMENT PROTEIN SNAP"/>
    <property type="match status" value="1"/>
</dbReference>
<dbReference type="AlphaFoldDB" id="A0A8E0RKS0"/>
<comment type="caution">
    <text evidence="10">The sequence shown here is derived from an EMBL/GenBank/DDBJ whole genome shotgun (WGS) entry which is preliminary data.</text>
</comment>
<sequence length="358" mass="39916">MTSKTTEATELISKAEKCLKTSLFKRTPDYDSAIDYYTKAAVIYRNAKSLPEAADLYTKVAELQLKVGSAFHCAKNYELAAFIYKDMKDFNKMAELVGKGGELLRRTGTPDSASYLYERAAKALEQTIPEKAAEFYERSADACEVEDKYHEAADQCNNAAKIWVRSRRFGDAERLLRKYIEFSHKANPASTAATLSGTADSNAIPKLCSRAVVAMILIKLHQEDEVAANKIFVEAVERWRFGESDDYHSVQRLLNAVEQADGDGVAKALKATCFRTLDLDYVRLMKDIKVPTYETNADKSDAEPKQTLPKAVASSFKPVIPIATRDVPNPVKMEHDEHGSSTQPSALDDEPEEEEDIC</sequence>
<dbReference type="InterPro" id="IPR000744">
    <property type="entry name" value="NSF_attach"/>
</dbReference>
<dbReference type="Proteomes" id="UP000728185">
    <property type="component" value="Unassembled WGS sequence"/>
</dbReference>
<name>A0A8E0RKS0_9TREM</name>
<evidence type="ECO:0000256" key="5">
    <source>
        <dbReference type="ARBA" id="ARBA00022927"/>
    </source>
</evidence>
<evidence type="ECO:0000256" key="6">
    <source>
        <dbReference type="ARBA" id="ARBA00023136"/>
    </source>
</evidence>
<evidence type="ECO:0000256" key="9">
    <source>
        <dbReference type="SAM" id="MobiDB-lite"/>
    </source>
</evidence>
<evidence type="ECO:0000256" key="4">
    <source>
        <dbReference type="ARBA" id="ARBA00022892"/>
    </source>
</evidence>
<feature type="region of interest" description="Disordered" evidence="9">
    <location>
        <begin position="319"/>
        <end position="358"/>
    </location>
</feature>
<comment type="similarity">
    <text evidence="2">Belongs to the SNAP family.</text>
</comment>
<evidence type="ECO:0000256" key="8">
    <source>
        <dbReference type="ARBA" id="ARBA00042485"/>
    </source>
</evidence>
<dbReference type="Gene3D" id="1.25.40.10">
    <property type="entry name" value="Tetratricopeptide repeat domain"/>
    <property type="match status" value="1"/>
</dbReference>
<evidence type="ECO:0000256" key="3">
    <source>
        <dbReference type="ARBA" id="ARBA00022448"/>
    </source>
</evidence>
<keyword evidence="5" id="KW-0653">Protein transport</keyword>
<keyword evidence="3" id="KW-0813">Transport</keyword>